<dbReference type="InterPro" id="IPR037066">
    <property type="entry name" value="Plug_dom_sf"/>
</dbReference>
<dbReference type="PROSITE" id="PS52016">
    <property type="entry name" value="TONB_DEPENDENT_REC_3"/>
    <property type="match status" value="1"/>
</dbReference>
<dbReference type="InterPro" id="IPR039426">
    <property type="entry name" value="TonB-dep_rcpt-like"/>
</dbReference>
<evidence type="ECO:0000313" key="16">
    <source>
        <dbReference type="EMBL" id="GAA4009666.1"/>
    </source>
</evidence>
<keyword evidence="3 9" id="KW-1134">Transmembrane beta strand</keyword>
<evidence type="ECO:0000256" key="13">
    <source>
        <dbReference type="SAM" id="SignalP"/>
    </source>
</evidence>
<accession>A0ABP7SCJ2</accession>
<evidence type="ECO:0000256" key="8">
    <source>
        <dbReference type="ARBA" id="ARBA00023237"/>
    </source>
</evidence>
<dbReference type="InterPro" id="IPR036942">
    <property type="entry name" value="Beta-barrel_TonB_sf"/>
</dbReference>
<reference evidence="17" key="1">
    <citation type="journal article" date="2019" name="Int. J. Syst. Evol. Microbiol.">
        <title>The Global Catalogue of Microorganisms (GCM) 10K type strain sequencing project: providing services to taxonomists for standard genome sequencing and annotation.</title>
        <authorList>
            <consortium name="The Broad Institute Genomics Platform"/>
            <consortium name="The Broad Institute Genome Sequencing Center for Infectious Disease"/>
            <person name="Wu L."/>
            <person name="Ma J."/>
        </authorList>
    </citation>
    <scope>NUCLEOTIDE SEQUENCE [LARGE SCALE GENOMIC DNA]</scope>
    <source>
        <strain evidence="17">JCM 16603</strain>
    </source>
</reference>
<keyword evidence="5 13" id="KW-0732">Signal</keyword>
<dbReference type="InterPro" id="IPR000531">
    <property type="entry name" value="Beta-barrel_TonB"/>
</dbReference>
<sequence>MGKFSFLGTTALRGLSAATLLIGGASAAQAQQTAQDQQQETAPATPATPTSEQEAESGTQAQGTEVVVTGSRIRRPNLDSPVPVTSVGGQEFFETGNVSVGDTLNDLPALRSTFSQANSTRFLGTSGLNLLDLRGLGTVRTLVLVNGRRHVGGDVLNYGVTPDVNTIPTDLIDRVDVVTGGNSAVYGSDAIAGVVNFILKDNYEGLQLRGQSGISKYEDAGASFVSVLAGKNFADGRGNIAINAEYARQDQYFGSQRPWLRSQDGYVVVDTDPAGLTNGSDGVFDRVYFRDIRNSGLSNTGVIRFGGNATLNGGTDTSGAFFNVPFIFNRDGTLVPITGQRVGIGPNGSFIGGNGENFRGGNQFQLSPKLDRYNVNLIAHFEITPALVPFVEAKFSRTNTAGVGSSGPAFITGGTLGDSREQIRFDNPYLTAQARSVITAQRALAGLSAPTATTRLSVRENLEGLGGRYEIAKRDTYRIVGGLRGTFNDDWTYEISGNYGRLKETTSINGNLDIQRFLLANDAAINPATGTIQCRSQFSTAARIGYIDEGARLANDIAQCVPINVLGGNFTQAQRDYVLLDSVAVGKTEQIAGLAFVSGDTSQFLNLPGGPVGFVVGGEYREDNLFYNQDEEVQAGYTFYNAIPTFQAKKSKVKEAFAEIRIPLLKDVPFFNTLEISGAGRVSDYNLGNTGTVYAYNASAVWAPVRDLRIRGNYARSVRAPNQSELFSPLGQNFAPGFGDPCSARNIGTGSTNRAANCKAAGIPTTFDYAYPNGSLETLSGGNGDLAAEKADSYTVGFVATPRFIPGFSFSVDFYDITVNNVITTPSAQQIANACYDAANLQNQFCALFQRAGANGAASGEEPFQIIEGSLVQQPLNYAKLKARGLDFEIGYRRDLGFGRLDTRLTYTRVLKRSDFLNPAEPNREDVVRFELGDPRDAFNWNNSLKFGNITAGYQMRYIGKQVLNTYEDYFAVQGRPPENADFADRKFYPQRFYHDVRLGIDATSKFNFYLGVDNLANTKPPLGATGIGGGSAIWDNRGRFFYAGAVAKF</sequence>
<dbReference type="Pfam" id="PF07715">
    <property type="entry name" value="Plug"/>
    <property type="match status" value="1"/>
</dbReference>
<evidence type="ECO:0000256" key="6">
    <source>
        <dbReference type="ARBA" id="ARBA00023077"/>
    </source>
</evidence>
<dbReference type="Gene3D" id="2.170.130.10">
    <property type="entry name" value="TonB-dependent receptor, plug domain"/>
    <property type="match status" value="1"/>
</dbReference>
<proteinExistence type="inferred from homology"/>
<evidence type="ECO:0000256" key="4">
    <source>
        <dbReference type="ARBA" id="ARBA00022692"/>
    </source>
</evidence>
<dbReference type="SUPFAM" id="SSF56935">
    <property type="entry name" value="Porins"/>
    <property type="match status" value="1"/>
</dbReference>
<feature type="short sequence motif" description="TonB C-terminal box" evidence="10">
    <location>
        <begin position="1033"/>
        <end position="1050"/>
    </location>
</feature>
<evidence type="ECO:0000256" key="5">
    <source>
        <dbReference type="ARBA" id="ARBA00022729"/>
    </source>
</evidence>
<keyword evidence="17" id="KW-1185">Reference proteome</keyword>
<evidence type="ECO:0000256" key="12">
    <source>
        <dbReference type="SAM" id="MobiDB-lite"/>
    </source>
</evidence>
<evidence type="ECO:0000256" key="9">
    <source>
        <dbReference type="PROSITE-ProRule" id="PRU01360"/>
    </source>
</evidence>
<evidence type="ECO:0000259" key="15">
    <source>
        <dbReference type="Pfam" id="PF07715"/>
    </source>
</evidence>
<feature type="signal peptide" evidence="13">
    <location>
        <begin position="1"/>
        <end position="30"/>
    </location>
</feature>
<dbReference type="RefSeq" id="WP_344710805.1">
    <property type="nucleotide sequence ID" value="NZ_BAAAZD010000002.1"/>
</dbReference>
<keyword evidence="8 9" id="KW-0998">Cell outer membrane</keyword>
<evidence type="ECO:0000256" key="10">
    <source>
        <dbReference type="PROSITE-ProRule" id="PRU10144"/>
    </source>
</evidence>
<keyword evidence="4 9" id="KW-0812">Transmembrane</keyword>
<gene>
    <name evidence="16" type="ORF">GCM10022211_24900</name>
</gene>
<protein>
    <submittedName>
        <fullName evidence="16">TonB-dependent receptor</fullName>
    </submittedName>
</protein>
<name>A0ABP7SCJ2_9SPHN</name>
<evidence type="ECO:0000256" key="2">
    <source>
        <dbReference type="ARBA" id="ARBA00022448"/>
    </source>
</evidence>
<dbReference type="PANTHER" id="PTHR47234">
    <property type="match status" value="1"/>
</dbReference>
<comment type="subcellular location">
    <subcellularLocation>
        <location evidence="1 9">Cell outer membrane</location>
        <topology evidence="1 9">Multi-pass membrane protein</topology>
    </subcellularLocation>
</comment>
<keyword evidence="16" id="KW-0675">Receptor</keyword>
<keyword evidence="7 9" id="KW-0472">Membrane</keyword>
<evidence type="ECO:0000259" key="14">
    <source>
        <dbReference type="Pfam" id="PF00593"/>
    </source>
</evidence>
<dbReference type="InterPro" id="IPR012910">
    <property type="entry name" value="Plug_dom"/>
</dbReference>
<dbReference type="InterPro" id="IPR010917">
    <property type="entry name" value="TonB_rcpt_CS"/>
</dbReference>
<evidence type="ECO:0000256" key="7">
    <source>
        <dbReference type="ARBA" id="ARBA00023136"/>
    </source>
</evidence>
<evidence type="ECO:0000313" key="17">
    <source>
        <dbReference type="Proteomes" id="UP001501310"/>
    </source>
</evidence>
<evidence type="ECO:0000256" key="3">
    <source>
        <dbReference type="ARBA" id="ARBA00022452"/>
    </source>
</evidence>
<dbReference type="EMBL" id="BAAAZD010000002">
    <property type="protein sequence ID" value="GAA4009666.1"/>
    <property type="molecule type" value="Genomic_DNA"/>
</dbReference>
<organism evidence="16 17">
    <name type="scientific">Sphingomonas humi</name>
    <dbReference type="NCBI Taxonomy" id="335630"/>
    <lineage>
        <taxon>Bacteria</taxon>
        <taxon>Pseudomonadati</taxon>
        <taxon>Pseudomonadota</taxon>
        <taxon>Alphaproteobacteria</taxon>
        <taxon>Sphingomonadales</taxon>
        <taxon>Sphingomonadaceae</taxon>
        <taxon>Sphingomonas</taxon>
    </lineage>
</organism>
<evidence type="ECO:0000256" key="1">
    <source>
        <dbReference type="ARBA" id="ARBA00004571"/>
    </source>
</evidence>
<feature type="domain" description="TonB-dependent receptor-like beta-barrel" evidence="14">
    <location>
        <begin position="469"/>
        <end position="1016"/>
    </location>
</feature>
<comment type="similarity">
    <text evidence="9 11">Belongs to the TonB-dependent receptor family.</text>
</comment>
<dbReference type="PROSITE" id="PS01156">
    <property type="entry name" value="TONB_DEPENDENT_REC_2"/>
    <property type="match status" value="1"/>
</dbReference>
<dbReference type="Gene3D" id="2.40.170.20">
    <property type="entry name" value="TonB-dependent receptor, beta-barrel domain"/>
    <property type="match status" value="1"/>
</dbReference>
<feature type="compositionally biased region" description="Low complexity" evidence="12">
    <location>
        <begin position="31"/>
        <end position="52"/>
    </location>
</feature>
<keyword evidence="6 11" id="KW-0798">TonB box</keyword>
<keyword evidence="2 9" id="KW-0813">Transport</keyword>
<dbReference type="PANTHER" id="PTHR47234:SF2">
    <property type="entry name" value="TONB-DEPENDENT RECEPTOR"/>
    <property type="match status" value="1"/>
</dbReference>
<dbReference type="Proteomes" id="UP001501310">
    <property type="component" value="Unassembled WGS sequence"/>
</dbReference>
<feature type="region of interest" description="Disordered" evidence="12">
    <location>
        <begin position="31"/>
        <end position="86"/>
    </location>
</feature>
<feature type="domain" description="TonB-dependent receptor plug" evidence="15">
    <location>
        <begin position="78"/>
        <end position="194"/>
    </location>
</feature>
<comment type="caution">
    <text evidence="16">The sequence shown here is derived from an EMBL/GenBank/DDBJ whole genome shotgun (WGS) entry which is preliminary data.</text>
</comment>
<dbReference type="Pfam" id="PF00593">
    <property type="entry name" value="TonB_dep_Rec_b-barrel"/>
    <property type="match status" value="1"/>
</dbReference>
<feature type="chain" id="PRO_5047358047" evidence="13">
    <location>
        <begin position="31"/>
        <end position="1050"/>
    </location>
</feature>
<evidence type="ECO:0000256" key="11">
    <source>
        <dbReference type="RuleBase" id="RU003357"/>
    </source>
</evidence>